<gene>
    <name evidence="10" type="ORF">CM240_2056</name>
</gene>
<dbReference type="InterPro" id="IPR047817">
    <property type="entry name" value="ABC2_TM_bact-type"/>
</dbReference>
<keyword evidence="4 8" id="KW-1003">Cell membrane</keyword>
<dbReference type="Pfam" id="PF01061">
    <property type="entry name" value="ABC2_membrane"/>
    <property type="match status" value="1"/>
</dbReference>
<organism evidence="10 11">
    <name type="scientific">Clostridium bornimense</name>
    <dbReference type="NCBI Taxonomy" id="1216932"/>
    <lineage>
        <taxon>Bacteria</taxon>
        <taxon>Bacillati</taxon>
        <taxon>Bacillota</taxon>
        <taxon>Clostridia</taxon>
        <taxon>Eubacteriales</taxon>
        <taxon>Clostridiaceae</taxon>
        <taxon>Clostridium</taxon>
    </lineage>
</organism>
<reference evidence="10 11" key="1">
    <citation type="submission" date="2013-11" db="EMBL/GenBank/DDBJ databases">
        <title>Complete genome sequence of Clostridum sp. M2/40.</title>
        <authorList>
            <person name="Wibberg D."/>
            <person name="Puehler A."/>
            <person name="Schlueter A."/>
        </authorList>
    </citation>
    <scope>NUCLEOTIDE SEQUENCE [LARGE SCALE GENOMIC DNA]</scope>
    <source>
        <strain evidence="11">M2/40</strain>
    </source>
</reference>
<dbReference type="GO" id="GO:0005886">
    <property type="term" value="C:plasma membrane"/>
    <property type="evidence" value="ECO:0007669"/>
    <property type="project" value="UniProtKB-SubCell"/>
</dbReference>
<dbReference type="GO" id="GO:0140359">
    <property type="term" value="F:ABC-type transporter activity"/>
    <property type="evidence" value="ECO:0007669"/>
    <property type="project" value="InterPro"/>
</dbReference>
<evidence type="ECO:0000256" key="3">
    <source>
        <dbReference type="ARBA" id="ARBA00022448"/>
    </source>
</evidence>
<proteinExistence type="inferred from homology"/>
<evidence type="ECO:0000256" key="4">
    <source>
        <dbReference type="ARBA" id="ARBA00022475"/>
    </source>
</evidence>
<keyword evidence="5 8" id="KW-0812">Transmembrane</keyword>
<comment type="caution">
    <text evidence="8">Lacks conserved residue(s) required for the propagation of feature annotation.</text>
</comment>
<dbReference type="STRING" id="1216932.CM240_2056"/>
<feature type="transmembrane region" description="Helical" evidence="8">
    <location>
        <begin position="37"/>
        <end position="58"/>
    </location>
</feature>
<dbReference type="eggNOG" id="COG1682">
    <property type="taxonomic scope" value="Bacteria"/>
</dbReference>
<protein>
    <recommendedName>
        <fullName evidence="8">Transport permease protein</fullName>
    </recommendedName>
</protein>
<dbReference type="EMBL" id="HG917868">
    <property type="protein sequence ID" value="CDM69214.1"/>
    <property type="molecule type" value="Genomic_DNA"/>
</dbReference>
<dbReference type="AlphaFoldDB" id="W6S028"/>
<comment type="subcellular location">
    <subcellularLocation>
        <location evidence="1 8">Cell membrane</location>
        <topology evidence="1 8">Multi-pass membrane protein</topology>
    </subcellularLocation>
</comment>
<evidence type="ECO:0000313" key="11">
    <source>
        <dbReference type="Proteomes" id="UP000019426"/>
    </source>
</evidence>
<feature type="transmembrane region" description="Helical" evidence="8">
    <location>
        <begin position="70"/>
        <end position="88"/>
    </location>
</feature>
<evidence type="ECO:0000256" key="6">
    <source>
        <dbReference type="ARBA" id="ARBA00022989"/>
    </source>
</evidence>
<keyword evidence="6 8" id="KW-1133">Transmembrane helix</keyword>
<feature type="transmembrane region" description="Helical" evidence="8">
    <location>
        <begin position="239"/>
        <end position="257"/>
    </location>
</feature>
<dbReference type="PATRIC" id="fig|1216932.3.peg.2057"/>
<name>W6S028_9CLOT</name>
<feature type="transmembrane region" description="Helical" evidence="8">
    <location>
        <begin position="109"/>
        <end position="137"/>
    </location>
</feature>
<keyword evidence="7 8" id="KW-0472">Membrane</keyword>
<evidence type="ECO:0000256" key="8">
    <source>
        <dbReference type="RuleBase" id="RU361157"/>
    </source>
</evidence>
<comment type="similarity">
    <text evidence="2 8">Belongs to the ABC-2 integral membrane protein family.</text>
</comment>
<feature type="domain" description="ABC transmembrane type-2" evidence="9">
    <location>
        <begin position="35"/>
        <end position="259"/>
    </location>
</feature>
<dbReference type="Proteomes" id="UP000019426">
    <property type="component" value="Chromosome M2/40_rep1"/>
</dbReference>
<dbReference type="RefSeq" id="WP_044038949.1">
    <property type="nucleotide sequence ID" value="NZ_HG917868.1"/>
</dbReference>
<accession>W6S028</accession>
<sequence length="267" mass="30953">MKSIIYVVNENIRNVYRILSISKYELLSDMRDSKLGIIWNILNPLIQVSTYWFVFGIGIRGGEAVSGVEFLDWMMAGLLVWFFISPCITKGVNAISSKINVITKMKFPISILPATVVLKELFNHCFMLVIVYFLFLIRGMRPSVYNLQVFYYIICIVTLTTSLSMITASLNVFTKDVRKMVNASMRILMYLTPILWTMDKLPVSIKMIMKCNPIFYIVEGYRDCFFYHKGILATPREMAIFWLTVAVLFIIGSNLIYKFKHKFIDLL</sequence>
<evidence type="ECO:0000256" key="1">
    <source>
        <dbReference type="ARBA" id="ARBA00004651"/>
    </source>
</evidence>
<dbReference type="OrthoDB" id="9794365at2"/>
<feature type="transmembrane region" description="Helical" evidence="8">
    <location>
        <begin position="149"/>
        <end position="173"/>
    </location>
</feature>
<dbReference type="GO" id="GO:0015920">
    <property type="term" value="P:lipopolysaccharide transport"/>
    <property type="evidence" value="ECO:0007669"/>
    <property type="project" value="TreeGrafter"/>
</dbReference>
<evidence type="ECO:0000259" key="9">
    <source>
        <dbReference type="PROSITE" id="PS51012"/>
    </source>
</evidence>
<dbReference type="PANTHER" id="PTHR30413:SF10">
    <property type="entry name" value="CAPSULE POLYSACCHARIDE EXPORT INNER-MEMBRANE PROTEIN CTRC"/>
    <property type="match status" value="1"/>
</dbReference>
<evidence type="ECO:0000313" key="10">
    <source>
        <dbReference type="EMBL" id="CDM69214.1"/>
    </source>
</evidence>
<dbReference type="PROSITE" id="PS51012">
    <property type="entry name" value="ABC_TM2"/>
    <property type="match status" value="1"/>
</dbReference>
<dbReference type="InterPro" id="IPR013525">
    <property type="entry name" value="ABC2_TM"/>
</dbReference>
<dbReference type="KEGG" id="clt:CM240_2056"/>
<keyword evidence="3 8" id="KW-0813">Transport</keyword>
<dbReference type="HOGENOM" id="CLU_060703_1_0_9"/>
<dbReference type="PANTHER" id="PTHR30413">
    <property type="entry name" value="INNER MEMBRANE TRANSPORT PERMEASE"/>
    <property type="match status" value="1"/>
</dbReference>
<evidence type="ECO:0000256" key="5">
    <source>
        <dbReference type="ARBA" id="ARBA00022692"/>
    </source>
</evidence>
<evidence type="ECO:0000256" key="7">
    <source>
        <dbReference type="ARBA" id="ARBA00023136"/>
    </source>
</evidence>
<keyword evidence="11" id="KW-1185">Reference proteome</keyword>
<evidence type="ECO:0000256" key="2">
    <source>
        <dbReference type="ARBA" id="ARBA00007783"/>
    </source>
</evidence>